<evidence type="ECO:0000256" key="4">
    <source>
        <dbReference type="SAM" id="Phobius"/>
    </source>
</evidence>
<dbReference type="InterPro" id="IPR011990">
    <property type="entry name" value="TPR-like_helical_dom_sf"/>
</dbReference>
<reference evidence="5 6" key="1">
    <citation type="submission" date="2018-02" db="EMBL/GenBank/DDBJ databases">
        <title>Comparative genomes isolates from brazilian mangrove.</title>
        <authorList>
            <person name="Araujo J.E."/>
            <person name="Taketani R.G."/>
            <person name="Silva M.C.P."/>
            <person name="Loureco M.V."/>
            <person name="Andreote F.D."/>
        </authorList>
    </citation>
    <scope>NUCLEOTIDE SEQUENCE [LARGE SCALE GENOMIC DNA]</scope>
    <source>
        <strain evidence="5 6">NAP PRIS-MGV</strain>
    </source>
</reference>
<feature type="repeat" description="TPR" evidence="3">
    <location>
        <begin position="47"/>
        <end position="80"/>
    </location>
</feature>
<evidence type="ECO:0000256" key="1">
    <source>
        <dbReference type="ARBA" id="ARBA00022737"/>
    </source>
</evidence>
<dbReference type="RefSeq" id="WP_105358043.1">
    <property type="nucleotide sequence ID" value="NZ_PUIB01000024.1"/>
</dbReference>
<feature type="transmembrane region" description="Helical" evidence="4">
    <location>
        <begin position="370"/>
        <end position="388"/>
    </location>
</feature>
<dbReference type="Gene3D" id="1.25.40.10">
    <property type="entry name" value="Tetratricopeptide repeat domain"/>
    <property type="match status" value="2"/>
</dbReference>
<dbReference type="PROSITE" id="PS50005">
    <property type="entry name" value="TPR"/>
    <property type="match status" value="3"/>
</dbReference>
<evidence type="ECO:0000313" key="6">
    <source>
        <dbReference type="Proteomes" id="UP000239388"/>
    </source>
</evidence>
<keyword evidence="4" id="KW-0472">Membrane</keyword>
<feature type="repeat" description="TPR" evidence="3">
    <location>
        <begin position="183"/>
        <end position="216"/>
    </location>
</feature>
<keyword evidence="1" id="KW-0677">Repeat</keyword>
<dbReference type="InterPro" id="IPR051685">
    <property type="entry name" value="Ycf3/AcsC/BcsC/TPR_MFPF"/>
</dbReference>
<feature type="transmembrane region" description="Helical" evidence="4">
    <location>
        <begin position="269"/>
        <end position="291"/>
    </location>
</feature>
<dbReference type="PANTHER" id="PTHR44943:SF8">
    <property type="entry name" value="TPR REPEAT-CONTAINING PROTEIN MJ0263"/>
    <property type="match status" value="1"/>
</dbReference>
<keyword evidence="2 3" id="KW-0802">TPR repeat</keyword>
<feature type="transmembrane region" description="Helical" evidence="4">
    <location>
        <begin position="312"/>
        <end position="336"/>
    </location>
</feature>
<keyword evidence="4" id="KW-0812">Transmembrane</keyword>
<sequence>MNEKIGQSAEARGAFYLERGEMLMTALRYDDARKQFLLALGEDPNNPEIHCRLGVCCAELEDYENAIKHGKKAASLGPDNALVFQNLGWIFNRASQWKLGKAAAKEAIRIDPNFPEAYALLASCYVQLGEYRKAAQCAKRAIELDPDNSGAHRVLAIATHNLEEDWEAERSLRNAFRSDPNSASTHLVMGATRLKQRDFEPAERHFREALRLDPTSEMAREMLVIIKIETSRLVRWHAKMIAAFEGASVRLLLLLGILSITALSRGNNYSMACFIPLVLAVVIFFFTRLVVDPLATFQVACTSLGRNAMSKWDYYGSMLLSLFLLVIFGLGVAGIVTNNVPLLVATVFATYLYFPVFSTWHLATVEMRPVMYLALAILTAIGTSLFLFSLLTDDPTNKNSLIGLGCIYVVACLVSLTIPRMIQENFN</sequence>
<dbReference type="AlphaFoldDB" id="A0A2S8F9G0"/>
<dbReference type="Proteomes" id="UP000239388">
    <property type="component" value="Unassembled WGS sequence"/>
</dbReference>
<dbReference type="Pfam" id="PF13432">
    <property type="entry name" value="TPR_16"/>
    <property type="match status" value="1"/>
</dbReference>
<dbReference type="PROSITE" id="PS50293">
    <property type="entry name" value="TPR_REGION"/>
    <property type="match status" value="1"/>
</dbReference>
<feature type="transmembrane region" description="Helical" evidence="4">
    <location>
        <begin position="241"/>
        <end position="263"/>
    </location>
</feature>
<gene>
    <name evidence="5" type="ORF">C5Y98_23715</name>
</gene>
<protein>
    <submittedName>
        <fullName evidence="5">Uncharacterized protein</fullName>
    </submittedName>
</protein>
<feature type="repeat" description="TPR" evidence="3">
    <location>
        <begin position="115"/>
        <end position="148"/>
    </location>
</feature>
<feature type="transmembrane region" description="Helical" evidence="4">
    <location>
        <begin position="342"/>
        <end position="363"/>
    </location>
</feature>
<feature type="transmembrane region" description="Helical" evidence="4">
    <location>
        <begin position="400"/>
        <end position="418"/>
    </location>
</feature>
<proteinExistence type="predicted"/>
<dbReference type="InterPro" id="IPR019734">
    <property type="entry name" value="TPR_rpt"/>
</dbReference>
<name>A0A2S8F9G0_9BACT</name>
<keyword evidence="4" id="KW-1133">Transmembrane helix</keyword>
<dbReference type="Pfam" id="PF14559">
    <property type="entry name" value="TPR_19"/>
    <property type="match status" value="1"/>
</dbReference>
<comment type="caution">
    <text evidence="5">The sequence shown here is derived from an EMBL/GenBank/DDBJ whole genome shotgun (WGS) entry which is preliminary data.</text>
</comment>
<evidence type="ECO:0000256" key="3">
    <source>
        <dbReference type="PROSITE-ProRule" id="PRU00339"/>
    </source>
</evidence>
<dbReference type="EMBL" id="PUIB01000024">
    <property type="protein sequence ID" value="PQO28789.1"/>
    <property type="molecule type" value="Genomic_DNA"/>
</dbReference>
<dbReference type="OrthoDB" id="267088at2"/>
<accession>A0A2S8F9G0</accession>
<dbReference type="SMART" id="SM00028">
    <property type="entry name" value="TPR"/>
    <property type="match status" value="6"/>
</dbReference>
<dbReference type="SUPFAM" id="SSF48452">
    <property type="entry name" value="TPR-like"/>
    <property type="match status" value="1"/>
</dbReference>
<dbReference type="PANTHER" id="PTHR44943">
    <property type="entry name" value="CELLULOSE SYNTHASE OPERON PROTEIN C"/>
    <property type="match status" value="1"/>
</dbReference>
<organism evidence="5 6">
    <name type="scientific">Blastopirellula marina</name>
    <dbReference type="NCBI Taxonomy" id="124"/>
    <lineage>
        <taxon>Bacteria</taxon>
        <taxon>Pseudomonadati</taxon>
        <taxon>Planctomycetota</taxon>
        <taxon>Planctomycetia</taxon>
        <taxon>Pirellulales</taxon>
        <taxon>Pirellulaceae</taxon>
        <taxon>Blastopirellula</taxon>
    </lineage>
</organism>
<evidence type="ECO:0000313" key="5">
    <source>
        <dbReference type="EMBL" id="PQO28789.1"/>
    </source>
</evidence>
<evidence type="ECO:0000256" key="2">
    <source>
        <dbReference type="ARBA" id="ARBA00022803"/>
    </source>
</evidence>